<proteinExistence type="predicted"/>
<comment type="caution">
    <text evidence="1">The sequence shown here is derived from an EMBL/GenBank/DDBJ whole genome shotgun (WGS) entry which is preliminary data.</text>
</comment>
<keyword evidence="2" id="KW-1185">Reference proteome</keyword>
<evidence type="ECO:0000313" key="1">
    <source>
        <dbReference type="EMBL" id="KAG0720167.1"/>
    </source>
</evidence>
<name>A0A8J5CUE8_CHIOP</name>
<dbReference type="Proteomes" id="UP000770661">
    <property type="component" value="Unassembled WGS sequence"/>
</dbReference>
<gene>
    <name evidence="1" type="ORF">GWK47_006921</name>
</gene>
<accession>A0A8J5CUE8</accession>
<organism evidence="1 2">
    <name type="scientific">Chionoecetes opilio</name>
    <name type="common">Atlantic snow crab</name>
    <name type="synonym">Cancer opilio</name>
    <dbReference type="NCBI Taxonomy" id="41210"/>
    <lineage>
        <taxon>Eukaryota</taxon>
        <taxon>Metazoa</taxon>
        <taxon>Ecdysozoa</taxon>
        <taxon>Arthropoda</taxon>
        <taxon>Crustacea</taxon>
        <taxon>Multicrustacea</taxon>
        <taxon>Malacostraca</taxon>
        <taxon>Eumalacostraca</taxon>
        <taxon>Eucarida</taxon>
        <taxon>Decapoda</taxon>
        <taxon>Pleocyemata</taxon>
        <taxon>Brachyura</taxon>
        <taxon>Eubrachyura</taxon>
        <taxon>Majoidea</taxon>
        <taxon>Majidae</taxon>
        <taxon>Chionoecetes</taxon>
    </lineage>
</organism>
<protein>
    <submittedName>
        <fullName evidence="1">Uncharacterized protein</fullName>
    </submittedName>
</protein>
<sequence length="193" mass="21531">MLLSAHDVTRAVLLYYQTHRYTLSREGVSGWTAGWGGGMHSSGDNSILSWFMFPFMKTNLKIIRGQTLSFGLYDIRPLGEQFIHGCRAGYGRVVLNKHINQVPRPPTDLQCCAHSHHPVIFLFILKRKHQHIVYSSNPLGLGDGGRSGYHSNQDAAEIRRHKIVCAARGMAVNSHLDLAITQGQDCRLATATH</sequence>
<evidence type="ECO:0000313" key="2">
    <source>
        <dbReference type="Proteomes" id="UP000770661"/>
    </source>
</evidence>
<dbReference type="EMBL" id="JACEEZ010013303">
    <property type="protein sequence ID" value="KAG0720167.1"/>
    <property type="molecule type" value="Genomic_DNA"/>
</dbReference>
<dbReference type="AlphaFoldDB" id="A0A8J5CUE8"/>
<reference evidence="1" key="1">
    <citation type="submission" date="2020-07" db="EMBL/GenBank/DDBJ databases">
        <title>The High-quality genome of the commercially important snow crab, Chionoecetes opilio.</title>
        <authorList>
            <person name="Jeong J.-H."/>
            <person name="Ryu S."/>
        </authorList>
    </citation>
    <scope>NUCLEOTIDE SEQUENCE</scope>
    <source>
        <strain evidence="1">MADBK_172401_WGS</strain>
        <tissue evidence="1">Digestive gland</tissue>
    </source>
</reference>